<evidence type="ECO:0000313" key="1">
    <source>
        <dbReference type="EMBL" id="KKB65024.1"/>
    </source>
</evidence>
<dbReference type="EMBL" id="LAQU01000002">
    <property type="protein sequence ID" value="KKB65024.1"/>
    <property type="molecule type" value="Genomic_DNA"/>
</dbReference>
<organism evidence="1 2">
    <name type="scientific">Robbsia andropogonis</name>
    <dbReference type="NCBI Taxonomy" id="28092"/>
    <lineage>
        <taxon>Bacteria</taxon>
        <taxon>Pseudomonadati</taxon>
        <taxon>Pseudomonadota</taxon>
        <taxon>Betaproteobacteria</taxon>
        <taxon>Burkholderiales</taxon>
        <taxon>Burkholderiaceae</taxon>
        <taxon>Robbsia</taxon>
    </lineage>
</organism>
<dbReference type="Proteomes" id="UP000033618">
    <property type="component" value="Unassembled WGS sequence"/>
</dbReference>
<reference evidence="1 2" key="1">
    <citation type="submission" date="2015-03" db="EMBL/GenBank/DDBJ databases">
        <title>Draft Genome Sequence of Burkholderia andropogonis type strain ICMP2807, isolated from Sorghum bicolor.</title>
        <authorList>
            <person name="Lopes-Santos L."/>
            <person name="Castro D.B."/>
            <person name="Ottoboni L.M."/>
            <person name="Park D."/>
            <person name="Weirc B.S."/>
            <person name="Destefano S.A."/>
        </authorList>
    </citation>
    <scope>NUCLEOTIDE SEQUENCE [LARGE SCALE GENOMIC DNA]</scope>
    <source>
        <strain evidence="1 2">ICMP2807</strain>
    </source>
</reference>
<evidence type="ECO:0000313" key="2">
    <source>
        <dbReference type="Proteomes" id="UP000033618"/>
    </source>
</evidence>
<keyword evidence="1" id="KW-0131">Cell cycle</keyword>
<keyword evidence="2" id="KW-1185">Reference proteome</keyword>
<dbReference type="SUPFAM" id="SSF52266">
    <property type="entry name" value="SGNH hydrolase"/>
    <property type="match status" value="1"/>
</dbReference>
<dbReference type="AlphaFoldDB" id="A0A0F5K596"/>
<comment type="caution">
    <text evidence="1">The sequence shown here is derived from an EMBL/GenBank/DDBJ whole genome shotgun (WGS) entry which is preliminary data.</text>
</comment>
<sequence length="222" mass="23490">MPAAASALLGLSVLVIGESHLTLNNHLREPLIQALQAHGAAHVHVIGACGASPARWLKTTQVDCGADQVDKRPATVLGKEAHTTPITDLIKADKPDVVVVIEGDTMGSYDKPVFPKAWAWQEVTGLTKAIADTHTACVWVGPGWGGNAGQFAKSDARVKELSAFLANNVAPCSYIDSTTFARPGQWQTLDGEHYTQLGYVSWGKAIVNAMGSAPAITSLKKK</sequence>
<proteinExistence type="predicted"/>
<name>A0A0F5K596_9BURK</name>
<dbReference type="PATRIC" id="fig|28092.6.peg.841"/>
<protein>
    <submittedName>
        <fullName evidence="1">Cell division protein FtsQ</fullName>
    </submittedName>
</protein>
<keyword evidence="1" id="KW-0132">Cell division</keyword>
<accession>A0A0F5K596</accession>
<dbReference type="RefSeq" id="WP_024904265.1">
    <property type="nucleotide sequence ID" value="NZ_CADFGU010000004.1"/>
</dbReference>
<dbReference type="STRING" id="28092.WM40_03530"/>
<gene>
    <name evidence="1" type="ORF">WM40_03530</name>
</gene>
<dbReference type="GO" id="GO:0051301">
    <property type="term" value="P:cell division"/>
    <property type="evidence" value="ECO:0007669"/>
    <property type="project" value="UniProtKB-KW"/>
</dbReference>